<dbReference type="EC" id="2.7.7.60" evidence="7"/>
<sequence length="236" mass="26574">MYNENFVTAIIAAAGMGRRMKKSLNKQFLSINDLPILAHTLKKFDNCAYVDFILILIKESDIPYLSFILNKNKLKKDFKIVYGGKERSDSILNGLKNIPKETSIVLTHDGVRPFVSEEKIREAIENVFFTGASVLGVPVKDTVKVSKNGSYVDYTPKRDELFAIQTPQVFKTDLLLKAYKIAEEEGYTATDDCALVEKIGVKVKIIPSDYKNIKITTQEDLIIAEAIAKSESQERK</sequence>
<comment type="caution">
    <text evidence="8">The sequence shown here is derived from an EMBL/GenBank/DDBJ whole genome shotgun (WGS) entry which is preliminary data.</text>
</comment>
<comment type="catalytic activity">
    <reaction evidence="1 7">
        <text>2-C-methyl-D-erythritol 4-phosphate + CTP + H(+) = 4-CDP-2-C-methyl-D-erythritol + diphosphate</text>
        <dbReference type="Rhea" id="RHEA:13429"/>
        <dbReference type="ChEBI" id="CHEBI:15378"/>
        <dbReference type="ChEBI" id="CHEBI:33019"/>
        <dbReference type="ChEBI" id="CHEBI:37563"/>
        <dbReference type="ChEBI" id="CHEBI:57823"/>
        <dbReference type="ChEBI" id="CHEBI:58262"/>
        <dbReference type="EC" id="2.7.7.60"/>
    </reaction>
</comment>
<evidence type="ECO:0000313" key="8">
    <source>
        <dbReference type="EMBL" id="MDQ0274148.1"/>
    </source>
</evidence>
<dbReference type="Gene3D" id="3.90.550.10">
    <property type="entry name" value="Spore Coat Polysaccharide Biosynthesis Protein SpsA, Chain A"/>
    <property type="match status" value="1"/>
</dbReference>
<dbReference type="NCBIfam" id="TIGR00453">
    <property type="entry name" value="ispD"/>
    <property type="match status" value="1"/>
</dbReference>
<dbReference type="InterPro" id="IPR034683">
    <property type="entry name" value="IspD/TarI"/>
</dbReference>
<keyword evidence="4 7" id="KW-0808">Transferase</keyword>
<evidence type="ECO:0000313" key="9">
    <source>
        <dbReference type="Proteomes" id="UP001236559"/>
    </source>
</evidence>
<feature type="site" description="Positions MEP for the nucleophilic attack" evidence="7">
    <location>
        <position position="158"/>
    </location>
</feature>
<dbReference type="PANTHER" id="PTHR32125">
    <property type="entry name" value="2-C-METHYL-D-ERYTHRITOL 4-PHOSPHATE CYTIDYLYLTRANSFERASE, CHLOROPLASTIC"/>
    <property type="match status" value="1"/>
</dbReference>
<comment type="pathway">
    <text evidence="2 7">Isoprenoid biosynthesis; isopentenyl diphosphate biosynthesis via DXP pathway; isopentenyl diphosphate from 1-deoxy-D-xylulose 5-phosphate: step 2/6.</text>
</comment>
<keyword evidence="5 7" id="KW-0548">Nucleotidyltransferase</keyword>
<feature type="site" description="Positions MEP for the nucleophilic attack" evidence="7">
    <location>
        <position position="214"/>
    </location>
</feature>
<organism evidence="8 9">
    <name type="scientific">Peptoniphilus koenoeneniae</name>
    <dbReference type="NCBI Taxonomy" id="507751"/>
    <lineage>
        <taxon>Bacteria</taxon>
        <taxon>Bacillati</taxon>
        <taxon>Bacillota</taxon>
        <taxon>Tissierellia</taxon>
        <taxon>Tissierellales</taxon>
        <taxon>Peptoniphilaceae</taxon>
        <taxon>Peptoniphilus</taxon>
    </lineage>
</organism>
<reference evidence="8 9" key="1">
    <citation type="submission" date="2023-07" db="EMBL/GenBank/DDBJ databases">
        <title>Genomic Encyclopedia of Type Strains, Phase IV (KMG-IV): sequencing the most valuable type-strain genomes for metagenomic binning, comparative biology and taxonomic classification.</title>
        <authorList>
            <person name="Goeker M."/>
        </authorList>
    </citation>
    <scope>NUCLEOTIDE SEQUENCE [LARGE SCALE GENOMIC DNA]</scope>
    <source>
        <strain evidence="8 9">DSM 22616</strain>
    </source>
</reference>
<dbReference type="GO" id="GO:0050518">
    <property type="term" value="F:2-C-methyl-D-erythritol 4-phosphate cytidylyltransferase activity"/>
    <property type="evidence" value="ECO:0007669"/>
    <property type="project" value="UniProtKB-EC"/>
</dbReference>
<dbReference type="PANTHER" id="PTHR32125:SF4">
    <property type="entry name" value="2-C-METHYL-D-ERYTHRITOL 4-PHOSPHATE CYTIDYLYLTRANSFERASE, CHLOROPLASTIC"/>
    <property type="match status" value="1"/>
</dbReference>
<dbReference type="InterPro" id="IPR001228">
    <property type="entry name" value="IspD"/>
</dbReference>
<dbReference type="SUPFAM" id="SSF53448">
    <property type="entry name" value="Nucleotide-diphospho-sugar transferases"/>
    <property type="match status" value="1"/>
</dbReference>
<feature type="site" description="Transition state stabilizer" evidence="7">
    <location>
        <position position="26"/>
    </location>
</feature>
<evidence type="ECO:0000256" key="6">
    <source>
        <dbReference type="ARBA" id="ARBA00023229"/>
    </source>
</evidence>
<keyword evidence="9" id="KW-1185">Reference proteome</keyword>
<dbReference type="RefSeq" id="WP_023056412.1">
    <property type="nucleotide sequence ID" value="NZ_JAUSTN010000001.1"/>
</dbReference>
<proteinExistence type="inferred from homology"/>
<dbReference type="PROSITE" id="PS01295">
    <property type="entry name" value="ISPD"/>
    <property type="match status" value="1"/>
</dbReference>
<dbReference type="Pfam" id="PF01128">
    <property type="entry name" value="IspD"/>
    <property type="match status" value="1"/>
</dbReference>
<accession>A0ABU0ASH2</accession>
<evidence type="ECO:0000256" key="4">
    <source>
        <dbReference type="ARBA" id="ARBA00022679"/>
    </source>
</evidence>
<evidence type="ECO:0000256" key="7">
    <source>
        <dbReference type="HAMAP-Rule" id="MF_00108"/>
    </source>
</evidence>
<dbReference type="InterPro" id="IPR018294">
    <property type="entry name" value="ISPD_synthase_CS"/>
</dbReference>
<keyword evidence="6 7" id="KW-0414">Isoprene biosynthesis</keyword>
<protein>
    <recommendedName>
        <fullName evidence="7">2-C-methyl-D-erythritol 4-phosphate cytidylyltransferase</fullName>
        <ecNumber evidence="7">2.7.7.60</ecNumber>
    </recommendedName>
    <alternativeName>
        <fullName evidence="7">4-diphosphocytidyl-2C-methyl-D-erythritol synthase</fullName>
    </alternativeName>
    <alternativeName>
        <fullName evidence="7">MEP cytidylyltransferase</fullName>
        <shortName evidence="7">MCT</shortName>
    </alternativeName>
</protein>
<dbReference type="HAMAP" id="MF_00108">
    <property type="entry name" value="IspD"/>
    <property type="match status" value="1"/>
</dbReference>
<comment type="similarity">
    <text evidence="3 7">Belongs to the IspD/TarI cytidylyltransferase family. IspD subfamily.</text>
</comment>
<dbReference type="CDD" id="cd02516">
    <property type="entry name" value="CDP-ME_synthetase"/>
    <property type="match status" value="1"/>
</dbReference>
<feature type="site" description="Transition state stabilizer" evidence="7">
    <location>
        <position position="19"/>
    </location>
</feature>
<evidence type="ECO:0000256" key="2">
    <source>
        <dbReference type="ARBA" id="ARBA00004787"/>
    </source>
</evidence>
<dbReference type="EMBL" id="JAUSTN010000001">
    <property type="protein sequence ID" value="MDQ0274148.1"/>
    <property type="molecule type" value="Genomic_DNA"/>
</dbReference>
<comment type="function">
    <text evidence="7">Catalyzes the formation of 4-diphosphocytidyl-2-C-methyl-D-erythritol from CTP and 2-C-methyl-D-erythritol 4-phosphate (MEP).</text>
</comment>
<dbReference type="InterPro" id="IPR029044">
    <property type="entry name" value="Nucleotide-diphossugar_trans"/>
</dbReference>
<evidence type="ECO:0000256" key="1">
    <source>
        <dbReference type="ARBA" id="ARBA00001282"/>
    </source>
</evidence>
<evidence type="ECO:0000256" key="3">
    <source>
        <dbReference type="ARBA" id="ARBA00009789"/>
    </source>
</evidence>
<evidence type="ECO:0000256" key="5">
    <source>
        <dbReference type="ARBA" id="ARBA00022695"/>
    </source>
</evidence>
<gene>
    <name evidence="7" type="primary">ispD</name>
    <name evidence="8" type="ORF">J2S72_000144</name>
</gene>
<dbReference type="InterPro" id="IPR050088">
    <property type="entry name" value="IspD/TarI_cytidylyltransf_bact"/>
</dbReference>
<name>A0ABU0ASH2_9FIRM</name>
<dbReference type="Proteomes" id="UP001236559">
    <property type="component" value="Unassembled WGS sequence"/>
</dbReference>